<evidence type="ECO:0000256" key="1">
    <source>
        <dbReference type="ARBA" id="ARBA00022490"/>
    </source>
</evidence>
<dbReference type="CDD" id="cd04489">
    <property type="entry name" value="ExoVII_LU_OBF"/>
    <property type="match status" value="1"/>
</dbReference>
<dbReference type="InterPro" id="IPR025824">
    <property type="entry name" value="OB-fold_nuc-bd_dom"/>
</dbReference>
<dbReference type="GO" id="GO:0003676">
    <property type="term" value="F:nucleic acid binding"/>
    <property type="evidence" value="ECO:0007669"/>
    <property type="project" value="InterPro"/>
</dbReference>
<evidence type="ECO:0000256" key="2">
    <source>
        <dbReference type="ARBA" id="ARBA00022722"/>
    </source>
</evidence>
<dbReference type="EMBL" id="AP012547">
    <property type="protein sequence ID" value="BAO28897.1"/>
    <property type="molecule type" value="Genomic_DNA"/>
</dbReference>
<dbReference type="GO" id="GO:0009318">
    <property type="term" value="C:exodeoxyribonuclease VII complex"/>
    <property type="evidence" value="ECO:0007669"/>
    <property type="project" value="UniProtKB-UniRule"/>
</dbReference>
<comment type="similarity">
    <text evidence="5 6">Belongs to the XseA family.</text>
</comment>
<accession>W0SDA2</accession>
<organism evidence="9 10">
    <name type="scientific">Sulfuritalea hydrogenivorans sk43H</name>
    <dbReference type="NCBI Taxonomy" id="1223802"/>
    <lineage>
        <taxon>Bacteria</taxon>
        <taxon>Pseudomonadati</taxon>
        <taxon>Pseudomonadota</taxon>
        <taxon>Betaproteobacteria</taxon>
        <taxon>Nitrosomonadales</taxon>
        <taxon>Sterolibacteriaceae</taxon>
        <taxon>Sulfuritalea</taxon>
    </lineage>
</organism>
<feature type="domain" description="OB-fold nucleic acid binding" evidence="8">
    <location>
        <begin position="9"/>
        <end position="100"/>
    </location>
</feature>
<dbReference type="Pfam" id="PF13742">
    <property type="entry name" value="tRNA_anti_2"/>
    <property type="match status" value="1"/>
</dbReference>
<dbReference type="GO" id="GO:0005737">
    <property type="term" value="C:cytoplasm"/>
    <property type="evidence" value="ECO:0007669"/>
    <property type="project" value="UniProtKB-SubCell"/>
</dbReference>
<dbReference type="GO" id="GO:0006308">
    <property type="term" value="P:DNA catabolic process"/>
    <property type="evidence" value="ECO:0007669"/>
    <property type="project" value="UniProtKB-UniRule"/>
</dbReference>
<keyword evidence="1 5" id="KW-0963">Cytoplasm</keyword>
<dbReference type="STRING" id="1223802.SUTH_01097"/>
<keyword evidence="10" id="KW-1185">Reference proteome</keyword>
<keyword evidence="4 5" id="KW-0269">Exonuclease</keyword>
<protein>
    <recommendedName>
        <fullName evidence="5">Exodeoxyribonuclease 7 large subunit</fullName>
        <ecNumber evidence="5">3.1.11.6</ecNumber>
    </recommendedName>
    <alternativeName>
        <fullName evidence="5">Exodeoxyribonuclease VII large subunit</fullName>
        <shortName evidence="5">Exonuclease VII large subunit</shortName>
    </alternativeName>
</protein>
<reference evidence="9 10" key="1">
    <citation type="journal article" date="2014" name="Syst. Appl. Microbiol.">
        <title>Complete genomes of freshwater sulfur oxidizers Sulfuricella denitrificans skB26 and Sulfuritalea hydrogenivorans sk43H: genetic insights into the sulfur oxidation pathway of betaproteobacteria.</title>
        <authorList>
            <person name="Watanabe T."/>
            <person name="Kojima H."/>
            <person name="Fukui M."/>
        </authorList>
    </citation>
    <scope>NUCLEOTIDE SEQUENCE [LARGE SCALE GENOMIC DNA]</scope>
    <source>
        <strain evidence="9">DSM22779</strain>
    </source>
</reference>
<comment type="catalytic activity">
    <reaction evidence="5 6">
        <text>Exonucleolytic cleavage in either 5'- to 3'- or 3'- to 5'-direction to yield nucleoside 5'-phosphates.</text>
        <dbReference type="EC" id="3.1.11.6"/>
    </reaction>
</comment>
<evidence type="ECO:0000256" key="4">
    <source>
        <dbReference type="ARBA" id="ARBA00022839"/>
    </source>
</evidence>
<dbReference type="NCBIfam" id="TIGR00237">
    <property type="entry name" value="xseA"/>
    <property type="match status" value="1"/>
</dbReference>
<dbReference type="RefSeq" id="WP_041097680.1">
    <property type="nucleotide sequence ID" value="NZ_AP012547.1"/>
</dbReference>
<dbReference type="EC" id="3.1.11.6" evidence="5"/>
<name>W0SDA2_9PROT</name>
<dbReference type="OrthoDB" id="9802795at2"/>
<dbReference type="KEGG" id="shd:SUTH_01097"/>
<dbReference type="InterPro" id="IPR020579">
    <property type="entry name" value="Exonuc_VII_lsu_C"/>
</dbReference>
<dbReference type="PANTHER" id="PTHR30008">
    <property type="entry name" value="EXODEOXYRIBONUCLEASE 7 LARGE SUBUNIT"/>
    <property type="match status" value="1"/>
</dbReference>
<keyword evidence="3 5" id="KW-0378">Hydrolase</keyword>
<proteinExistence type="inferred from homology"/>
<evidence type="ECO:0000313" key="9">
    <source>
        <dbReference type="EMBL" id="BAO28897.1"/>
    </source>
</evidence>
<evidence type="ECO:0000259" key="8">
    <source>
        <dbReference type="Pfam" id="PF13742"/>
    </source>
</evidence>
<sequence length="443" mass="48430">MFDPATVVSISELNRLARQTLEREFPLLWVSGEISNLTRAASGHVYFSLKDENAQARCVMFRSRAQSIPWRLENGQQVEARALVSLYEPRGDYQLNVEALRRAGLGRLFEAFARLKARLEAEGLFEAGRKRPLPRFPHRIGIISSPRAAALHDGLVALKRRAPHLTAILYPTLVQGDHAAEEIAKAITVAGQRNECDLLLIVRGGGSIEDLWAFNEEIVARAIAASPLPTVSGVGHETDTTIIDYVSDLRAATPTAAAELVTQGWHEATGEIAGLGTALGRSMQYRIARQQQGLDNLSLRLIHPATRLAQARSRLALRGSQLDASMAHGLRRHRERLNRAALGLGRTIPRTEKRSGFIGMLAQRLDAALRAQQQKRRNALENIGTALMHLNPEATLARGFSIIRDADGKLITDAAGLHAGQTVSLHLARGTAEASILSSTTDR</sequence>
<evidence type="ECO:0000256" key="5">
    <source>
        <dbReference type="HAMAP-Rule" id="MF_00378"/>
    </source>
</evidence>
<comment type="subunit">
    <text evidence="5">Heterooligomer composed of large and small subunits.</text>
</comment>
<comment type="subcellular location">
    <subcellularLocation>
        <location evidence="5 6">Cytoplasm</location>
    </subcellularLocation>
</comment>
<dbReference type="Pfam" id="PF02601">
    <property type="entry name" value="Exonuc_VII_L"/>
    <property type="match status" value="1"/>
</dbReference>
<evidence type="ECO:0000256" key="3">
    <source>
        <dbReference type="ARBA" id="ARBA00022801"/>
    </source>
</evidence>
<dbReference type="GO" id="GO:0008855">
    <property type="term" value="F:exodeoxyribonuclease VII activity"/>
    <property type="evidence" value="ECO:0007669"/>
    <property type="project" value="UniProtKB-UniRule"/>
</dbReference>
<dbReference type="PANTHER" id="PTHR30008:SF0">
    <property type="entry name" value="EXODEOXYRIBONUCLEASE 7 LARGE SUBUNIT"/>
    <property type="match status" value="1"/>
</dbReference>
<evidence type="ECO:0000259" key="7">
    <source>
        <dbReference type="Pfam" id="PF02601"/>
    </source>
</evidence>
<feature type="domain" description="Exonuclease VII large subunit C-terminal" evidence="7">
    <location>
        <begin position="124"/>
        <end position="434"/>
    </location>
</feature>
<evidence type="ECO:0000256" key="6">
    <source>
        <dbReference type="RuleBase" id="RU004355"/>
    </source>
</evidence>
<comment type="function">
    <text evidence="5">Bidirectionally degrades single-stranded DNA into large acid-insoluble oligonucleotides, which are then degraded further into small acid-soluble oligonucleotides.</text>
</comment>
<dbReference type="HOGENOM" id="CLU_023625_3_1_4"/>
<keyword evidence="2 5" id="KW-0540">Nuclease</keyword>
<dbReference type="InterPro" id="IPR003753">
    <property type="entry name" value="Exonuc_VII_L"/>
</dbReference>
<dbReference type="HAMAP" id="MF_00378">
    <property type="entry name" value="Exonuc_7_L"/>
    <property type="match status" value="1"/>
</dbReference>
<evidence type="ECO:0000313" key="10">
    <source>
        <dbReference type="Proteomes" id="UP000031637"/>
    </source>
</evidence>
<dbReference type="AlphaFoldDB" id="W0SDA2"/>
<gene>
    <name evidence="5" type="primary">xseA</name>
    <name evidence="9" type="ORF">SUTH_01097</name>
</gene>
<dbReference type="Proteomes" id="UP000031637">
    <property type="component" value="Chromosome"/>
</dbReference>